<proteinExistence type="predicted"/>
<dbReference type="EMBL" id="LUUK01000179">
    <property type="protein sequence ID" value="OAI17215.1"/>
    <property type="molecule type" value="Genomic_DNA"/>
</dbReference>
<gene>
    <name evidence="1" type="ORF">A1355_08590</name>
</gene>
<name>A0A177NH91_9GAMM</name>
<organism evidence="1 2">
    <name type="scientific">Methylomonas koyamae</name>
    <dbReference type="NCBI Taxonomy" id="702114"/>
    <lineage>
        <taxon>Bacteria</taxon>
        <taxon>Pseudomonadati</taxon>
        <taxon>Pseudomonadota</taxon>
        <taxon>Gammaproteobacteria</taxon>
        <taxon>Methylococcales</taxon>
        <taxon>Methylococcaceae</taxon>
        <taxon>Methylomonas</taxon>
    </lineage>
</organism>
<dbReference type="OrthoDB" id="9156506at2"/>
<dbReference type="SUPFAM" id="SSF53254">
    <property type="entry name" value="Phosphoglycerate mutase-like"/>
    <property type="match status" value="1"/>
</dbReference>
<protein>
    <recommendedName>
        <fullName evidence="3">Phosphoglycerate mutase</fullName>
    </recommendedName>
</protein>
<dbReference type="Pfam" id="PF00300">
    <property type="entry name" value="His_Phos_1"/>
    <property type="match status" value="1"/>
</dbReference>
<evidence type="ECO:0000313" key="1">
    <source>
        <dbReference type="EMBL" id="OAI17215.1"/>
    </source>
</evidence>
<keyword evidence="2" id="KW-1185">Reference proteome</keyword>
<accession>A0A177NH91</accession>
<dbReference type="AlphaFoldDB" id="A0A177NH91"/>
<evidence type="ECO:0008006" key="3">
    <source>
        <dbReference type="Google" id="ProtNLM"/>
    </source>
</evidence>
<comment type="caution">
    <text evidence="1">The sequence shown here is derived from an EMBL/GenBank/DDBJ whole genome shotgun (WGS) entry which is preliminary data.</text>
</comment>
<dbReference type="RefSeq" id="WP_064029768.1">
    <property type="nucleotide sequence ID" value="NZ_LUUK01000179.1"/>
</dbReference>
<dbReference type="Gene3D" id="3.40.50.1240">
    <property type="entry name" value="Phosphoglycerate mutase-like"/>
    <property type="match status" value="1"/>
</dbReference>
<dbReference type="Proteomes" id="UP000077628">
    <property type="component" value="Unassembled WGS sequence"/>
</dbReference>
<evidence type="ECO:0000313" key="2">
    <source>
        <dbReference type="Proteomes" id="UP000077628"/>
    </source>
</evidence>
<dbReference type="InterPro" id="IPR029033">
    <property type="entry name" value="His_PPase_superfam"/>
</dbReference>
<reference evidence="2" key="1">
    <citation type="submission" date="2016-03" db="EMBL/GenBank/DDBJ databases">
        <authorList>
            <person name="Heylen K."/>
            <person name="De Vos P."/>
            <person name="Vekeman B."/>
        </authorList>
    </citation>
    <scope>NUCLEOTIDE SEQUENCE [LARGE SCALE GENOMIC DNA]</scope>
    <source>
        <strain evidence="2">R-45383</strain>
    </source>
</reference>
<dbReference type="STRING" id="702114.A1355_08590"/>
<sequence>MPRIILIRHGRPAVALTGRARARELAGIARAYQNADIVDTPPPATMAIAAGAKRVVCSDLPRARQSARALGFDDRQAAEAVFREAALPHFSSGALKLPISVWLTLLRLAWLAGYARNGESYRNARHRARTAAQRLIGLAAELEPVVLVGHGVINYLIARELRAQGWSGPAKPDHDFWAFAVYQRSGTGSVGD</sequence>
<dbReference type="InterPro" id="IPR013078">
    <property type="entry name" value="His_Pase_superF_clade-1"/>
</dbReference>